<reference evidence="2" key="1">
    <citation type="submission" date="2022-07" db="EMBL/GenBank/DDBJ databases">
        <authorList>
            <person name="Kouya T."/>
            <person name="Ishiyama Y."/>
        </authorList>
    </citation>
    <scope>NUCLEOTIDE SEQUENCE</scope>
    <source>
        <strain evidence="2">WR16-4</strain>
    </source>
</reference>
<accession>A0A9W6ESB0</accession>
<keyword evidence="1" id="KW-0472">Membrane</keyword>
<evidence type="ECO:0000256" key="1">
    <source>
        <dbReference type="SAM" id="Phobius"/>
    </source>
</evidence>
<proteinExistence type="predicted"/>
<gene>
    <name evidence="2" type="ORF">WR164_03060</name>
</gene>
<keyword evidence="1" id="KW-0812">Transmembrane</keyword>
<feature type="transmembrane region" description="Helical" evidence="1">
    <location>
        <begin position="12"/>
        <end position="33"/>
    </location>
</feature>
<dbReference type="EMBL" id="BRPL01000002">
    <property type="protein sequence ID" value="GLB46327.1"/>
    <property type="molecule type" value="Genomic_DNA"/>
</dbReference>
<sequence>MKFKKLFSEIPITITVIVIAALPIFNVIASNYLISKYGKFFSQPFGRFLLITWLIIYTLITLRLLVGAIRFNFTKVNSKNLGQRKFMYEVVSVIVISLLIYIFSEHFQFMEISIVLEDSLIPPFFNHYLDLNHLI</sequence>
<feature type="transmembrane region" description="Helical" evidence="1">
    <location>
        <begin position="86"/>
        <end position="103"/>
    </location>
</feature>
<dbReference type="Proteomes" id="UP001144204">
    <property type="component" value="Unassembled WGS sequence"/>
</dbReference>
<keyword evidence="1" id="KW-1133">Transmembrane helix</keyword>
<dbReference type="AlphaFoldDB" id="A0A9W6ESB0"/>
<name>A0A9W6ESB0_9LACO</name>
<protein>
    <submittedName>
        <fullName evidence="2">Uncharacterized protein</fullName>
    </submittedName>
</protein>
<organism evidence="2 3">
    <name type="scientific">Philodulcilactobacillus myokoensis</name>
    <dbReference type="NCBI Taxonomy" id="2929573"/>
    <lineage>
        <taxon>Bacteria</taxon>
        <taxon>Bacillati</taxon>
        <taxon>Bacillota</taxon>
        <taxon>Bacilli</taxon>
        <taxon>Lactobacillales</taxon>
        <taxon>Lactobacillaceae</taxon>
        <taxon>Philodulcilactobacillus</taxon>
    </lineage>
</organism>
<feature type="transmembrane region" description="Helical" evidence="1">
    <location>
        <begin position="45"/>
        <end position="66"/>
    </location>
</feature>
<dbReference type="RefSeq" id="WP_286135788.1">
    <property type="nucleotide sequence ID" value="NZ_BRPL01000002.1"/>
</dbReference>
<evidence type="ECO:0000313" key="2">
    <source>
        <dbReference type="EMBL" id="GLB46327.1"/>
    </source>
</evidence>
<reference evidence="2" key="2">
    <citation type="journal article" date="2023" name="PLoS ONE">
        <title>Philodulcilactobacillus myokoensis gen. nov., sp. nov., a fructophilic, acidophilic, and agar-phobic lactic acid bacterium isolated from fermented vegetable extracts.</title>
        <authorList>
            <person name="Kouya T."/>
            <person name="Ishiyama Y."/>
            <person name="Ohashi S."/>
            <person name="Kumakubo R."/>
            <person name="Yamazaki T."/>
            <person name="Otaki T."/>
        </authorList>
    </citation>
    <scope>NUCLEOTIDE SEQUENCE</scope>
    <source>
        <strain evidence="2">WR16-4</strain>
    </source>
</reference>
<comment type="caution">
    <text evidence="2">The sequence shown here is derived from an EMBL/GenBank/DDBJ whole genome shotgun (WGS) entry which is preliminary data.</text>
</comment>
<keyword evidence="3" id="KW-1185">Reference proteome</keyword>
<evidence type="ECO:0000313" key="3">
    <source>
        <dbReference type="Proteomes" id="UP001144204"/>
    </source>
</evidence>